<dbReference type="AlphaFoldDB" id="A0A5C6F1D8"/>
<feature type="compositionally biased region" description="Polar residues" evidence="1">
    <location>
        <begin position="280"/>
        <end position="292"/>
    </location>
</feature>
<evidence type="ECO:0000313" key="2">
    <source>
        <dbReference type="EMBL" id="TWU55168.1"/>
    </source>
</evidence>
<dbReference type="EMBL" id="SJPX01000002">
    <property type="protein sequence ID" value="TWU55168.1"/>
    <property type="molecule type" value="Genomic_DNA"/>
</dbReference>
<feature type="region of interest" description="Disordered" evidence="1">
    <location>
        <begin position="119"/>
        <end position="169"/>
    </location>
</feature>
<dbReference type="Proteomes" id="UP000317977">
    <property type="component" value="Unassembled WGS sequence"/>
</dbReference>
<evidence type="ECO:0000256" key="1">
    <source>
        <dbReference type="SAM" id="MobiDB-lite"/>
    </source>
</evidence>
<sequence>MITDDLQALYMLLRGSRSATSVLDARALVQENKAVAAHVKLIDAREAYMESRSRLLKQDPEKQFAGKSKEDLHNRKVLLRKQEKTREILKAFDELMPAIERMAKREETAAEIEKIKVAEEEAADSNEQPSPIQLDDDSSFDDEVPDDKVPEDKSSDDENDDGSSVTMLLKPSDVSEEFSAAFLNSDDDKRLDLVNGSYGFREVEGERDIYPSAVYLIRTGDKSFLVKTAITAATDTTVELSSLADKQSFKPFSRSDFIGLGKRRKMVLLTKTLSIDDDSFGQSNNSQTGETNSDGEHSQQHVLDMAAFSQLMTAAQRSGLFSGADQIGHVRDREFRLEKYDKAYQSIEAMHSRFSAAAGQRAQQLVRDEADISSGRVKISPKDLQAKRTRDRIQTQEVDRTERRFQIVLEGLRVLSAGVT</sequence>
<organism evidence="2 3">
    <name type="scientific">Rubripirellula reticaptiva</name>
    <dbReference type="NCBI Taxonomy" id="2528013"/>
    <lineage>
        <taxon>Bacteria</taxon>
        <taxon>Pseudomonadati</taxon>
        <taxon>Planctomycetota</taxon>
        <taxon>Planctomycetia</taxon>
        <taxon>Pirellulales</taxon>
        <taxon>Pirellulaceae</taxon>
        <taxon>Rubripirellula</taxon>
    </lineage>
</organism>
<protein>
    <submittedName>
        <fullName evidence="2">Uncharacterized protein</fullName>
    </submittedName>
</protein>
<proteinExistence type="predicted"/>
<accession>A0A5C6F1D8</accession>
<feature type="region of interest" description="Disordered" evidence="1">
    <location>
        <begin position="279"/>
        <end position="299"/>
    </location>
</feature>
<name>A0A5C6F1D8_9BACT</name>
<dbReference type="OrthoDB" id="237901at2"/>
<gene>
    <name evidence="2" type="ORF">Poly59_14640</name>
</gene>
<comment type="caution">
    <text evidence="2">The sequence shown here is derived from an EMBL/GenBank/DDBJ whole genome shotgun (WGS) entry which is preliminary data.</text>
</comment>
<reference evidence="2 3" key="1">
    <citation type="submission" date="2019-02" db="EMBL/GenBank/DDBJ databases">
        <title>Deep-cultivation of Planctomycetes and their phenomic and genomic characterization uncovers novel biology.</title>
        <authorList>
            <person name="Wiegand S."/>
            <person name="Jogler M."/>
            <person name="Boedeker C."/>
            <person name="Pinto D."/>
            <person name="Vollmers J."/>
            <person name="Rivas-Marin E."/>
            <person name="Kohn T."/>
            <person name="Peeters S.H."/>
            <person name="Heuer A."/>
            <person name="Rast P."/>
            <person name="Oberbeckmann S."/>
            <person name="Bunk B."/>
            <person name="Jeske O."/>
            <person name="Meyerdierks A."/>
            <person name="Storesund J.E."/>
            <person name="Kallscheuer N."/>
            <person name="Luecker S."/>
            <person name="Lage O.M."/>
            <person name="Pohl T."/>
            <person name="Merkel B.J."/>
            <person name="Hornburger P."/>
            <person name="Mueller R.-W."/>
            <person name="Bruemmer F."/>
            <person name="Labrenz M."/>
            <person name="Spormann A.M."/>
            <person name="Op Den Camp H."/>
            <person name="Overmann J."/>
            <person name="Amann R."/>
            <person name="Jetten M.S.M."/>
            <person name="Mascher T."/>
            <person name="Medema M.H."/>
            <person name="Devos D.P."/>
            <person name="Kaster A.-K."/>
            <person name="Ovreas L."/>
            <person name="Rohde M."/>
            <person name="Galperin M.Y."/>
            <person name="Jogler C."/>
        </authorList>
    </citation>
    <scope>NUCLEOTIDE SEQUENCE [LARGE SCALE GENOMIC DNA]</scope>
    <source>
        <strain evidence="2 3">Poly59</strain>
    </source>
</reference>
<feature type="compositionally biased region" description="Acidic residues" evidence="1">
    <location>
        <begin position="134"/>
        <end position="145"/>
    </location>
</feature>
<dbReference type="RefSeq" id="WP_146533411.1">
    <property type="nucleotide sequence ID" value="NZ_SJPX01000002.1"/>
</dbReference>
<keyword evidence="3" id="KW-1185">Reference proteome</keyword>
<evidence type="ECO:0000313" key="3">
    <source>
        <dbReference type="Proteomes" id="UP000317977"/>
    </source>
</evidence>